<keyword evidence="4" id="KW-0472">Membrane</keyword>
<proteinExistence type="inferred from homology"/>
<dbReference type="AlphaFoldDB" id="A0A5M8NXB2"/>
<feature type="domain" description="RagB/SusD" evidence="7">
    <location>
        <begin position="339"/>
        <end position="643"/>
    </location>
</feature>
<dbReference type="Pfam" id="PF07980">
    <property type="entry name" value="SusD_RagB"/>
    <property type="match status" value="1"/>
</dbReference>
<keyword evidence="5" id="KW-0998">Cell outer membrane</keyword>
<name>A0A5M8NXB2_9BACT</name>
<evidence type="ECO:0000259" key="8">
    <source>
        <dbReference type="Pfam" id="PF14322"/>
    </source>
</evidence>
<organism evidence="9 10">
    <name type="scientific">Candidatus Ordinivivax streblomastigis</name>
    <dbReference type="NCBI Taxonomy" id="2540710"/>
    <lineage>
        <taxon>Bacteria</taxon>
        <taxon>Pseudomonadati</taxon>
        <taxon>Bacteroidota</taxon>
        <taxon>Bacteroidia</taxon>
        <taxon>Bacteroidales</taxon>
        <taxon>Candidatus Ordinivivax</taxon>
    </lineage>
</organism>
<evidence type="ECO:0000259" key="7">
    <source>
        <dbReference type="Pfam" id="PF07980"/>
    </source>
</evidence>
<evidence type="ECO:0000313" key="10">
    <source>
        <dbReference type="Proteomes" id="UP000324575"/>
    </source>
</evidence>
<evidence type="ECO:0000256" key="6">
    <source>
        <dbReference type="SAM" id="SignalP"/>
    </source>
</evidence>
<feature type="domain" description="SusD-like N-terminal" evidence="8">
    <location>
        <begin position="117"/>
        <end position="232"/>
    </location>
</feature>
<dbReference type="InterPro" id="IPR012944">
    <property type="entry name" value="SusD_RagB_dom"/>
</dbReference>
<sequence>MKTKKILIYGMLGLLCMWSVSCQDYLDIVPDNVQTVDHSFKTRYEAEGFLYGIYGFLPNFPDPTSNPALMGGDEIWYAERMTLSVRLWNIARGFQSASAPLADYWSSVDNSKNYDLNGGIPVFTALRDCNIFLENIHKSVDLPDEERIRWIAEVKFLKAYFHFWLFRMYGPVPLIQENMPLNAPGDVYRAPVDEVVEYIVSLLDEAAADLPETIDDVMLELGRATQAIALAVKAQTLTLAASPLFNGNPDYASFTDSRGVHLFPTEYSPEKWRKAADALKAAIDAAHGQENEGHKLFDFKSETAYGNALDTKTVMAMQVRGAATVRWNKEIVWGSTFATNNLQRSCHPQFYLEQNTGGIYWGYSPTLRTVEQFYTKNGIPIEEDKDWVGVELYELTPGDAEHKLYIKEGYRTMNLHFNREARFYGSIMFDGGTYYGNGRILSDNNLWVTNYKNSDMGGGGHYPTGYGCKKLVCFMTSVPDNNSSVSVYNYSFPIIRLADLYLMYAEALNESMPSPGTEVYEYIDRVRARTGLEGVVESWSKYAIPEMAEKPLSQDGMREIIQRERMNELAFEGARFWDLRRWKLTKKYMNQPVRGLSIHENSVELFNEVQVLFPLTFSDKEYLWPIRLSVLMRNNNLVQNPGWN</sequence>
<comment type="subcellular location">
    <subcellularLocation>
        <location evidence="1">Cell outer membrane</location>
    </subcellularLocation>
</comment>
<reference evidence="9 10" key="1">
    <citation type="submission" date="2019-03" db="EMBL/GenBank/DDBJ databases">
        <title>Single cell metagenomics reveals metabolic interactions within the superorganism composed of flagellate Streblomastix strix and complex community of Bacteroidetes bacteria on its surface.</title>
        <authorList>
            <person name="Treitli S.C."/>
            <person name="Kolisko M."/>
            <person name="Husnik F."/>
            <person name="Keeling P."/>
            <person name="Hampl V."/>
        </authorList>
    </citation>
    <scope>NUCLEOTIDE SEQUENCE [LARGE SCALE GENOMIC DNA]</scope>
    <source>
        <strain evidence="9">St1</strain>
    </source>
</reference>
<dbReference type="Pfam" id="PF14322">
    <property type="entry name" value="SusD-like_3"/>
    <property type="match status" value="1"/>
</dbReference>
<dbReference type="Gene3D" id="1.25.40.390">
    <property type="match status" value="1"/>
</dbReference>
<evidence type="ECO:0000256" key="3">
    <source>
        <dbReference type="ARBA" id="ARBA00022729"/>
    </source>
</evidence>
<protein>
    <submittedName>
        <fullName evidence="9">RagB/SusD family nutrient uptake outer membrane protein</fullName>
    </submittedName>
</protein>
<dbReference type="Proteomes" id="UP000324575">
    <property type="component" value="Unassembled WGS sequence"/>
</dbReference>
<feature type="chain" id="PRO_5024416991" evidence="6">
    <location>
        <begin position="23"/>
        <end position="644"/>
    </location>
</feature>
<comment type="caution">
    <text evidence="9">The sequence shown here is derived from an EMBL/GenBank/DDBJ whole genome shotgun (WGS) entry which is preliminary data.</text>
</comment>
<feature type="signal peptide" evidence="6">
    <location>
        <begin position="1"/>
        <end position="22"/>
    </location>
</feature>
<dbReference type="InterPro" id="IPR033985">
    <property type="entry name" value="SusD-like_N"/>
</dbReference>
<evidence type="ECO:0000256" key="4">
    <source>
        <dbReference type="ARBA" id="ARBA00023136"/>
    </source>
</evidence>
<evidence type="ECO:0000313" key="9">
    <source>
        <dbReference type="EMBL" id="KAA6301098.1"/>
    </source>
</evidence>
<dbReference type="InterPro" id="IPR011990">
    <property type="entry name" value="TPR-like_helical_dom_sf"/>
</dbReference>
<dbReference type="GO" id="GO:0009279">
    <property type="term" value="C:cell outer membrane"/>
    <property type="evidence" value="ECO:0007669"/>
    <property type="project" value="UniProtKB-SubCell"/>
</dbReference>
<evidence type="ECO:0000256" key="5">
    <source>
        <dbReference type="ARBA" id="ARBA00023237"/>
    </source>
</evidence>
<accession>A0A5M8NXB2</accession>
<dbReference type="EMBL" id="SNRX01000028">
    <property type="protein sequence ID" value="KAA6301098.1"/>
    <property type="molecule type" value="Genomic_DNA"/>
</dbReference>
<dbReference type="PROSITE" id="PS51257">
    <property type="entry name" value="PROKAR_LIPOPROTEIN"/>
    <property type="match status" value="1"/>
</dbReference>
<evidence type="ECO:0000256" key="2">
    <source>
        <dbReference type="ARBA" id="ARBA00006275"/>
    </source>
</evidence>
<keyword evidence="3 6" id="KW-0732">Signal</keyword>
<comment type="similarity">
    <text evidence="2">Belongs to the SusD family.</text>
</comment>
<dbReference type="SUPFAM" id="SSF48452">
    <property type="entry name" value="TPR-like"/>
    <property type="match status" value="1"/>
</dbReference>
<evidence type="ECO:0000256" key="1">
    <source>
        <dbReference type="ARBA" id="ARBA00004442"/>
    </source>
</evidence>
<gene>
    <name evidence="9" type="ORF">EZS26_002746</name>
</gene>